<evidence type="ECO:0000313" key="2">
    <source>
        <dbReference type="EMBL" id="KAF2678802.1"/>
    </source>
</evidence>
<evidence type="ECO:0000313" key="3">
    <source>
        <dbReference type="Proteomes" id="UP000799291"/>
    </source>
</evidence>
<reference evidence="2" key="1">
    <citation type="journal article" date="2020" name="Stud. Mycol.">
        <title>101 Dothideomycetes genomes: a test case for predicting lifestyles and emergence of pathogens.</title>
        <authorList>
            <person name="Haridas S."/>
            <person name="Albert R."/>
            <person name="Binder M."/>
            <person name="Bloem J."/>
            <person name="Labutti K."/>
            <person name="Salamov A."/>
            <person name="Andreopoulos B."/>
            <person name="Baker S."/>
            <person name="Barry K."/>
            <person name="Bills G."/>
            <person name="Bluhm B."/>
            <person name="Cannon C."/>
            <person name="Castanera R."/>
            <person name="Culley D."/>
            <person name="Daum C."/>
            <person name="Ezra D."/>
            <person name="Gonzalez J."/>
            <person name="Henrissat B."/>
            <person name="Kuo A."/>
            <person name="Liang C."/>
            <person name="Lipzen A."/>
            <person name="Lutzoni F."/>
            <person name="Magnuson J."/>
            <person name="Mondo S."/>
            <person name="Nolan M."/>
            <person name="Ohm R."/>
            <person name="Pangilinan J."/>
            <person name="Park H.-J."/>
            <person name="Ramirez L."/>
            <person name="Alfaro M."/>
            <person name="Sun H."/>
            <person name="Tritt A."/>
            <person name="Yoshinaga Y."/>
            <person name="Zwiers L.-H."/>
            <person name="Turgeon B."/>
            <person name="Goodwin S."/>
            <person name="Spatafora J."/>
            <person name="Crous P."/>
            <person name="Grigoriev I."/>
        </authorList>
    </citation>
    <scope>NUCLEOTIDE SEQUENCE</scope>
    <source>
        <strain evidence="2">CBS 122367</strain>
    </source>
</reference>
<feature type="region of interest" description="Disordered" evidence="1">
    <location>
        <begin position="48"/>
        <end position="69"/>
    </location>
</feature>
<name>A0A6G1IKQ4_9PLEO</name>
<organism evidence="2 3">
    <name type="scientific">Lentithecium fluviatile CBS 122367</name>
    <dbReference type="NCBI Taxonomy" id="1168545"/>
    <lineage>
        <taxon>Eukaryota</taxon>
        <taxon>Fungi</taxon>
        <taxon>Dikarya</taxon>
        <taxon>Ascomycota</taxon>
        <taxon>Pezizomycotina</taxon>
        <taxon>Dothideomycetes</taxon>
        <taxon>Pleosporomycetidae</taxon>
        <taxon>Pleosporales</taxon>
        <taxon>Massarineae</taxon>
        <taxon>Lentitheciaceae</taxon>
        <taxon>Lentithecium</taxon>
    </lineage>
</organism>
<dbReference type="Proteomes" id="UP000799291">
    <property type="component" value="Unassembled WGS sequence"/>
</dbReference>
<dbReference type="AlphaFoldDB" id="A0A6G1IKQ4"/>
<feature type="region of interest" description="Disordered" evidence="1">
    <location>
        <begin position="85"/>
        <end position="115"/>
    </location>
</feature>
<protein>
    <submittedName>
        <fullName evidence="2">Uncharacterized protein</fullName>
    </submittedName>
</protein>
<keyword evidence="3" id="KW-1185">Reference proteome</keyword>
<dbReference type="EMBL" id="MU005608">
    <property type="protein sequence ID" value="KAF2678802.1"/>
    <property type="molecule type" value="Genomic_DNA"/>
</dbReference>
<accession>A0A6G1IKQ4</accession>
<sequence>MDNQTIVRDYQASSYNALVMRWFPLADISLLTPVQWKERVLKLWPLEDPERPFPDDGSQPRPARSTDASTEKWIRAVMRLLDARRHQFKGPPPPARNSRCARQPTEMSSGGQSAASQVNTRFRAVCPFYGQAPISFLQLLRAPSPVQYAEVIDLDTPSPQSNPEELQASVADVNFLLDQRLQGDIHTPAYLPARLSQARILPSTVQEKVRTIYELQSTDQFAGEADISFEPAPQWLDFG</sequence>
<proteinExistence type="predicted"/>
<feature type="compositionally biased region" description="Polar residues" evidence="1">
    <location>
        <begin position="105"/>
        <end position="115"/>
    </location>
</feature>
<evidence type="ECO:0000256" key="1">
    <source>
        <dbReference type="SAM" id="MobiDB-lite"/>
    </source>
</evidence>
<gene>
    <name evidence="2" type="ORF">K458DRAFT_394449</name>
</gene>